<keyword evidence="4" id="KW-0121">Carboxypeptidase</keyword>
<keyword evidence="4" id="KW-0645">Protease</keyword>
<feature type="signal peptide" evidence="3">
    <location>
        <begin position="1"/>
        <end position="22"/>
    </location>
</feature>
<comment type="similarity">
    <text evidence="1">Belongs to the peptidase S13 family.</text>
</comment>
<dbReference type="InterPro" id="IPR012338">
    <property type="entry name" value="Beta-lactam/transpept-like"/>
</dbReference>
<keyword evidence="2" id="KW-0378">Hydrolase</keyword>
<dbReference type="GO" id="GO:0004185">
    <property type="term" value="F:serine-type carboxypeptidase activity"/>
    <property type="evidence" value="ECO:0007669"/>
    <property type="project" value="InterPro"/>
</dbReference>
<dbReference type="Gene3D" id="3.40.710.10">
    <property type="entry name" value="DD-peptidase/beta-lactamase superfamily"/>
    <property type="match status" value="1"/>
</dbReference>
<dbReference type="NCBIfam" id="TIGR00666">
    <property type="entry name" value="PBP4"/>
    <property type="match status" value="1"/>
</dbReference>
<dbReference type="PANTHER" id="PTHR30023:SF0">
    <property type="entry name" value="PENICILLIN-SENSITIVE CARBOXYPEPTIDASE A"/>
    <property type="match status" value="1"/>
</dbReference>
<name>A0A1H7SSG7_OLID1</name>
<dbReference type="Gene3D" id="3.50.80.20">
    <property type="entry name" value="D-Ala-D-Ala carboxypeptidase C, peptidase S13"/>
    <property type="match status" value="1"/>
</dbReference>
<dbReference type="PANTHER" id="PTHR30023">
    <property type="entry name" value="D-ALANYL-D-ALANINE CARBOXYPEPTIDASE"/>
    <property type="match status" value="1"/>
</dbReference>
<dbReference type="RefSeq" id="WP_093326482.1">
    <property type="nucleotide sequence ID" value="NZ_FOAF01000003.1"/>
</dbReference>
<proteinExistence type="inferred from homology"/>
<dbReference type="SUPFAM" id="SSF56601">
    <property type="entry name" value="beta-lactamase/transpeptidase-like"/>
    <property type="match status" value="1"/>
</dbReference>
<dbReference type="AlphaFoldDB" id="A0A1H7SSG7"/>
<feature type="chain" id="PRO_5011628488" evidence="3">
    <location>
        <begin position="23"/>
        <end position="474"/>
    </location>
</feature>
<keyword evidence="3" id="KW-0732">Signal</keyword>
<dbReference type="InterPro" id="IPR000667">
    <property type="entry name" value="Peptidase_S13"/>
</dbReference>
<gene>
    <name evidence="4" type="ORF">SAMN05661044_03349</name>
</gene>
<dbReference type="GO" id="GO:0006508">
    <property type="term" value="P:proteolysis"/>
    <property type="evidence" value="ECO:0007669"/>
    <property type="project" value="InterPro"/>
</dbReference>
<dbReference type="STRING" id="407022.SAMN05661044_03349"/>
<accession>A0A1H7SSG7</accession>
<dbReference type="EMBL" id="FOAF01000003">
    <property type="protein sequence ID" value="SEL75325.1"/>
    <property type="molecule type" value="Genomic_DNA"/>
</dbReference>
<evidence type="ECO:0000256" key="1">
    <source>
        <dbReference type="ARBA" id="ARBA00006096"/>
    </source>
</evidence>
<reference evidence="5" key="1">
    <citation type="submission" date="2016-10" db="EMBL/GenBank/DDBJ databases">
        <authorList>
            <person name="Varghese N."/>
            <person name="Submissions S."/>
        </authorList>
    </citation>
    <scope>NUCLEOTIDE SEQUENCE [LARGE SCALE GENOMIC DNA]</scope>
    <source>
        <strain evidence="5">DSM 18733</strain>
    </source>
</reference>
<evidence type="ECO:0000256" key="2">
    <source>
        <dbReference type="ARBA" id="ARBA00022801"/>
    </source>
</evidence>
<sequence length="474" mass="51596">MKKILLFFSALAMLAYTSGLHAQSLKQKISNAYQLFENDLSLQHGISSLTVLNAKTGEIVFSKNAEIGLATASTLKTITSAAAFYLLGTDFTYQTDLLYNGTISADGTLNGDIIIKGSGDPSLGSDRFEKTKESLLLETWSNVIKLAGIKKIKGSIIADDNIYGGQTAGPRWIWQDLGSYYGAGISGLNWRENLVDVKLRAGIKSGDATTLVATAPNISYLKLVNESTTGPIGSGDKVYPYSSPYSSIIYLRGTYGADLKKAVQIALPDAAYDAALRLQLALEAKGIQVSRPATTGKALYISGRVNPLVGKVLTTHVSPTLQELVYWFNQKSINLYGEALLKSMALKQQKETTTEEAAELLRDFWVNKLGISKGAIRIFDGSGLSPENRVTTMAMARILTSIKKETWFDSYYKSLPVYNGMKMKSGTIGGVLGYTGYQHSSGGEDLVFSLLVNNYEGTAYNMRQKMFKLLNVLK</sequence>
<evidence type="ECO:0000256" key="3">
    <source>
        <dbReference type="SAM" id="SignalP"/>
    </source>
</evidence>
<keyword evidence="5" id="KW-1185">Reference proteome</keyword>
<dbReference type="GO" id="GO:0000270">
    <property type="term" value="P:peptidoglycan metabolic process"/>
    <property type="evidence" value="ECO:0007669"/>
    <property type="project" value="TreeGrafter"/>
</dbReference>
<dbReference type="Proteomes" id="UP000199421">
    <property type="component" value="Unassembled WGS sequence"/>
</dbReference>
<organism evidence="4 5">
    <name type="scientific">Olivibacter domesticus</name>
    <name type="common">Pseudosphingobacterium domesticum</name>
    <dbReference type="NCBI Taxonomy" id="407022"/>
    <lineage>
        <taxon>Bacteria</taxon>
        <taxon>Pseudomonadati</taxon>
        <taxon>Bacteroidota</taxon>
        <taxon>Sphingobacteriia</taxon>
        <taxon>Sphingobacteriales</taxon>
        <taxon>Sphingobacteriaceae</taxon>
        <taxon>Olivibacter</taxon>
    </lineage>
</organism>
<dbReference type="OrthoDB" id="9802627at2"/>
<evidence type="ECO:0000313" key="5">
    <source>
        <dbReference type="Proteomes" id="UP000199421"/>
    </source>
</evidence>
<evidence type="ECO:0000313" key="4">
    <source>
        <dbReference type="EMBL" id="SEL75325.1"/>
    </source>
</evidence>
<dbReference type="PRINTS" id="PR00922">
    <property type="entry name" value="DADACBPTASE3"/>
</dbReference>
<protein>
    <submittedName>
        <fullName evidence="4">D-alanyl-D-alanine carboxypeptidase / D-alanyl-D-alanine-endopeptidase (Penicillin-binding protein 4)</fullName>
    </submittedName>
</protein>
<dbReference type="Pfam" id="PF02113">
    <property type="entry name" value="Peptidase_S13"/>
    <property type="match status" value="1"/>
</dbReference>